<reference evidence="1" key="1">
    <citation type="journal article" date="2017" name="Nature">
        <title>The sunflower genome provides insights into oil metabolism, flowering and Asterid evolution.</title>
        <authorList>
            <person name="Badouin H."/>
            <person name="Gouzy J."/>
            <person name="Grassa C.J."/>
            <person name="Murat F."/>
            <person name="Staton S.E."/>
            <person name="Cottret L."/>
            <person name="Lelandais-Briere C."/>
            <person name="Owens G.L."/>
            <person name="Carrere S."/>
            <person name="Mayjonade B."/>
            <person name="Legrand L."/>
            <person name="Gill N."/>
            <person name="Kane N.C."/>
            <person name="Bowers J.E."/>
            <person name="Hubner S."/>
            <person name="Bellec A."/>
            <person name="Berard A."/>
            <person name="Berges H."/>
            <person name="Blanchet N."/>
            <person name="Boniface M.C."/>
            <person name="Brunel D."/>
            <person name="Catrice O."/>
            <person name="Chaidir N."/>
            <person name="Claudel C."/>
            <person name="Donnadieu C."/>
            <person name="Faraut T."/>
            <person name="Fievet G."/>
            <person name="Helmstetter N."/>
            <person name="King M."/>
            <person name="Knapp S.J."/>
            <person name="Lai Z."/>
            <person name="Le Paslier M.C."/>
            <person name="Lippi Y."/>
            <person name="Lorenzon L."/>
            <person name="Mandel J.R."/>
            <person name="Marage G."/>
            <person name="Marchand G."/>
            <person name="Marquand E."/>
            <person name="Bret-Mestries E."/>
            <person name="Morien E."/>
            <person name="Nambeesan S."/>
            <person name="Nguyen T."/>
            <person name="Pegot-Espagnet P."/>
            <person name="Pouilly N."/>
            <person name="Raftis F."/>
            <person name="Sallet E."/>
            <person name="Schiex T."/>
            <person name="Thomas J."/>
            <person name="Vandecasteele C."/>
            <person name="Vares D."/>
            <person name="Vear F."/>
            <person name="Vautrin S."/>
            <person name="Crespi M."/>
            <person name="Mangin B."/>
            <person name="Burke J.M."/>
            <person name="Salse J."/>
            <person name="Munos S."/>
            <person name="Vincourt P."/>
            <person name="Rieseberg L.H."/>
            <person name="Langlade N.B."/>
        </authorList>
    </citation>
    <scope>NUCLEOTIDE SEQUENCE</scope>
    <source>
        <tissue evidence="1">Leaves</tissue>
    </source>
</reference>
<evidence type="ECO:0000313" key="1">
    <source>
        <dbReference type="EMBL" id="KAF5814204.1"/>
    </source>
</evidence>
<dbReference type="Proteomes" id="UP000215914">
    <property type="component" value="Unassembled WGS sequence"/>
</dbReference>
<dbReference type="AlphaFoldDB" id="A0A9K3NVQ6"/>
<dbReference type="EMBL" id="MNCJ02000318">
    <property type="protein sequence ID" value="KAF5814204.1"/>
    <property type="molecule type" value="Genomic_DNA"/>
</dbReference>
<dbReference type="Gramene" id="mRNA:HanXRQr2_Chr03g0108361">
    <property type="protein sequence ID" value="mRNA:HanXRQr2_Chr03g0108361"/>
    <property type="gene ID" value="HanXRQr2_Chr03g0108361"/>
</dbReference>
<protein>
    <submittedName>
        <fullName evidence="1">Uncharacterized protein</fullName>
    </submittedName>
</protein>
<reference evidence="1" key="2">
    <citation type="submission" date="2020-06" db="EMBL/GenBank/DDBJ databases">
        <title>Helianthus annuus Genome sequencing and assembly Release 2.</title>
        <authorList>
            <person name="Gouzy J."/>
            <person name="Langlade N."/>
            <person name="Munos S."/>
        </authorList>
    </citation>
    <scope>NUCLEOTIDE SEQUENCE</scope>
    <source>
        <tissue evidence="1">Leaves</tissue>
    </source>
</reference>
<proteinExistence type="predicted"/>
<name>A0A9K3NVQ6_HELAN</name>
<sequence length="48" mass="5461">MKNLEFCTYHSREAYGGGEGYLEAMHDLHGSNFIEVSDDPEVWAHCIT</sequence>
<keyword evidence="2" id="KW-1185">Reference proteome</keyword>
<evidence type="ECO:0000313" key="2">
    <source>
        <dbReference type="Proteomes" id="UP000215914"/>
    </source>
</evidence>
<organism evidence="1 2">
    <name type="scientific">Helianthus annuus</name>
    <name type="common">Common sunflower</name>
    <dbReference type="NCBI Taxonomy" id="4232"/>
    <lineage>
        <taxon>Eukaryota</taxon>
        <taxon>Viridiplantae</taxon>
        <taxon>Streptophyta</taxon>
        <taxon>Embryophyta</taxon>
        <taxon>Tracheophyta</taxon>
        <taxon>Spermatophyta</taxon>
        <taxon>Magnoliopsida</taxon>
        <taxon>eudicotyledons</taxon>
        <taxon>Gunneridae</taxon>
        <taxon>Pentapetalae</taxon>
        <taxon>asterids</taxon>
        <taxon>campanulids</taxon>
        <taxon>Asterales</taxon>
        <taxon>Asteraceae</taxon>
        <taxon>Asteroideae</taxon>
        <taxon>Heliantheae alliance</taxon>
        <taxon>Heliantheae</taxon>
        <taxon>Helianthus</taxon>
    </lineage>
</organism>
<accession>A0A9K3NVQ6</accession>
<comment type="caution">
    <text evidence="1">The sequence shown here is derived from an EMBL/GenBank/DDBJ whole genome shotgun (WGS) entry which is preliminary data.</text>
</comment>
<gene>
    <name evidence="1" type="ORF">HanXRQr2_Chr03g0108361</name>
</gene>